<dbReference type="SUPFAM" id="SSF81901">
    <property type="entry name" value="HCP-like"/>
    <property type="match status" value="1"/>
</dbReference>
<dbReference type="GO" id="GO:0006508">
    <property type="term" value="P:proteolysis"/>
    <property type="evidence" value="ECO:0007669"/>
    <property type="project" value="InterPro"/>
</dbReference>
<accession>A0A656HGU2</accession>
<feature type="region of interest" description="Disordered" evidence="2">
    <location>
        <begin position="189"/>
        <end position="209"/>
    </location>
</feature>
<organism evidence="4 5">
    <name type="scientific">Thiothrix nivea (strain ATCC 35100 / DSM 5205 / JP2)</name>
    <dbReference type="NCBI Taxonomy" id="870187"/>
    <lineage>
        <taxon>Bacteria</taxon>
        <taxon>Pseudomonadati</taxon>
        <taxon>Pseudomonadota</taxon>
        <taxon>Gammaproteobacteria</taxon>
        <taxon>Thiotrichales</taxon>
        <taxon>Thiotrichaceae</taxon>
        <taxon>Thiothrix</taxon>
    </lineage>
</organism>
<proteinExistence type="predicted"/>
<dbReference type="InterPro" id="IPR011600">
    <property type="entry name" value="Pept_C14_caspase"/>
</dbReference>
<dbReference type="SMART" id="SM00671">
    <property type="entry name" value="SEL1"/>
    <property type="match status" value="2"/>
</dbReference>
<evidence type="ECO:0000259" key="3">
    <source>
        <dbReference type="Pfam" id="PF00656"/>
    </source>
</evidence>
<evidence type="ECO:0000313" key="4">
    <source>
        <dbReference type="EMBL" id="EIJ35244.1"/>
    </source>
</evidence>
<feature type="domain" description="Peptidase C14 caspase" evidence="3">
    <location>
        <begin position="417"/>
        <end position="636"/>
    </location>
</feature>
<name>A0A656HGU2_THINJ</name>
<gene>
    <name evidence="4" type="ORF">Thini_2707</name>
</gene>
<dbReference type="OrthoDB" id="1442375at2"/>
<dbReference type="InterPro" id="IPR052039">
    <property type="entry name" value="Caspase-related_regulators"/>
</dbReference>
<reference evidence="5" key="1">
    <citation type="journal article" date="2011" name="Stand. Genomic Sci.">
        <title>Genome sequence of the filamentous, gliding Thiothrix nivea neotype strain (JP2(T)).</title>
        <authorList>
            <person name="Lapidus A."/>
            <person name="Nolan M."/>
            <person name="Lucas S."/>
            <person name="Glavina Del Rio T."/>
            <person name="Tice H."/>
            <person name="Cheng J.F."/>
            <person name="Tapia R."/>
            <person name="Han C."/>
            <person name="Goodwin L."/>
            <person name="Pitluck S."/>
            <person name="Liolios K."/>
            <person name="Pagani I."/>
            <person name="Ivanova N."/>
            <person name="Huntemann M."/>
            <person name="Mavromatis K."/>
            <person name="Mikhailova N."/>
            <person name="Pati A."/>
            <person name="Chen A."/>
            <person name="Palaniappan K."/>
            <person name="Land M."/>
            <person name="Brambilla E.M."/>
            <person name="Rohde M."/>
            <person name="Abt B."/>
            <person name="Verbarg S."/>
            <person name="Goker M."/>
            <person name="Bristow J."/>
            <person name="Eisen J.A."/>
            <person name="Markowitz V."/>
            <person name="Hugenholtz P."/>
            <person name="Kyrpides N.C."/>
            <person name="Klenk H.P."/>
            <person name="Woyke T."/>
        </authorList>
    </citation>
    <scope>NUCLEOTIDE SEQUENCE [LARGE SCALE GENOMIC DNA]</scope>
    <source>
        <strain evidence="5">ATCC 35100 / DSM 5205 / JP2</strain>
    </source>
</reference>
<dbReference type="Gene3D" id="3.40.50.1460">
    <property type="match status" value="1"/>
</dbReference>
<dbReference type="Pfam" id="PF00656">
    <property type="entry name" value="Peptidase_C14"/>
    <property type="match status" value="1"/>
</dbReference>
<dbReference type="Proteomes" id="UP000005317">
    <property type="component" value="Unassembled WGS sequence"/>
</dbReference>
<dbReference type="Pfam" id="PF08238">
    <property type="entry name" value="Sel1"/>
    <property type="match status" value="2"/>
</dbReference>
<keyword evidence="5" id="KW-1185">Reference proteome</keyword>
<dbReference type="SUPFAM" id="SSF52129">
    <property type="entry name" value="Caspase-like"/>
    <property type="match status" value="1"/>
</dbReference>
<dbReference type="Gene3D" id="1.25.40.10">
    <property type="entry name" value="Tetratricopeptide repeat domain"/>
    <property type="match status" value="1"/>
</dbReference>
<dbReference type="PANTHER" id="PTHR22576:SF37">
    <property type="entry name" value="MUCOSA-ASSOCIATED LYMPHOID TISSUE LYMPHOMA TRANSLOCATION PROTEIN 1"/>
    <property type="match status" value="1"/>
</dbReference>
<evidence type="ECO:0000313" key="5">
    <source>
        <dbReference type="Proteomes" id="UP000005317"/>
    </source>
</evidence>
<evidence type="ECO:0000256" key="2">
    <source>
        <dbReference type="SAM" id="MobiDB-lite"/>
    </source>
</evidence>
<dbReference type="InterPro" id="IPR006597">
    <property type="entry name" value="Sel1-like"/>
</dbReference>
<dbReference type="AlphaFoldDB" id="A0A656HGU2"/>
<dbReference type="InterPro" id="IPR029030">
    <property type="entry name" value="Caspase-like_dom_sf"/>
</dbReference>
<evidence type="ECO:0000256" key="1">
    <source>
        <dbReference type="SAM" id="Coils"/>
    </source>
</evidence>
<dbReference type="GO" id="GO:0004197">
    <property type="term" value="F:cysteine-type endopeptidase activity"/>
    <property type="evidence" value="ECO:0007669"/>
    <property type="project" value="InterPro"/>
</dbReference>
<keyword evidence="1" id="KW-0175">Coiled coil</keyword>
<dbReference type="PANTHER" id="PTHR22576">
    <property type="entry name" value="MUCOSA ASSOCIATED LYMPHOID TISSUE LYMPHOMA TRANSLOCATION PROTEIN 1/PARACASPASE"/>
    <property type="match status" value="1"/>
</dbReference>
<dbReference type="InterPro" id="IPR011990">
    <property type="entry name" value="TPR-like_helical_dom_sf"/>
</dbReference>
<sequence precursor="true">MFVWKKITFIGKRIALSFLITLLLMASSPFFTSNRANADYINIPNVADADKLLIVDCLLPGSIRQMGTRLTMLTARRAIKTSGADCERRGGEYVPADRANAASALNVWKPLAEAGDRQAQTYVGEIYEKGMGTAPNYQQAVQWYTQAANKGDARAKTNLGNLSERGQGVARNPAQAINLYGDASRLGRSYSTAEPAAPPPQARKPSTANAQAVAEAKQALEQERRAALQQQAEVEKLKRQAQAAAAAKKKEADLLAKQKRIREAEAELAEVERAKASGKEPVAKPPAKIASAADAPKIEILSPPISAMRSIGKPKIQVSEEVGNPLTLRGRVSPVQEIAKLSLNGKSIQYDKQGGFSASLPVNVSGTEVRVSAANQQGQSTDFSFILLPPETAGNTAAADAPTDKASVSGVNFGRYYALVIGNQNYAGFPALATSVNDARAVAGALESRYGFRTAVLENATRSKMLAAFDALRNKLQPQDNLLIYYAGHGELAGGSGYWLPVDARKGDTKSWVSNAQVTNFVDAIQAKHVLVVADSCYSGTLSQSAIPRLSASSGGKSREWYEAVAKTKVRVVLSSGGVRPVMDGGGGKHSVFGAAFLKALNAGGTVLEGARIFRRLKGQVSSAAGAAGIKQTPQFAPIRFAGHEAGDFVFLKDGRAVIDGNPEEPGSPGNVQRTLLAIWEKSVLKPVEAA</sequence>
<feature type="coiled-coil region" evidence="1">
    <location>
        <begin position="210"/>
        <end position="274"/>
    </location>
</feature>
<dbReference type="EMBL" id="JH651384">
    <property type="protein sequence ID" value="EIJ35244.1"/>
    <property type="molecule type" value="Genomic_DNA"/>
</dbReference>
<protein>
    <submittedName>
        <fullName evidence="4">Peptidase C14 caspase catalytic subunit p20</fullName>
    </submittedName>
</protein>